<name>A0A370HY86_9NOCA</name>
<comment type="caution">
    <text evidence="1">The sequence shown here is derived from an EMBL/GenBank/DDBJ whole genome shotgun (WGS) entry which is preliminary data.</text>
</comment>
<organism evidence="1 2">
    <name type="scientific">Nocardia pseudobrasiliensis</name>
    <dbReference type="NCBI Taxonomy" id="45979"/>
    <lineage>
        <taxon>Bacteria</taxon>
        <taxon>Bacillati</taxon>
        <taxon>Actinomycetota</taxon>
        <taxon>Actinomycetes</taxon>
        <taxon>Mycobacteriales</taxon>
        <taxon>Nocardiaceae</taxon>
        <taxon>Nocardia</taxon>
    </lineage>
</organism>
<proteinExistence type="predicted"/>
<evidence type="ECO:0000313" key="2">
    <source>
        <dbReference type="Proteomes" id="UP000254869"/>
    </source>
</evidence>
<dbReference type="Proteomes" id="UP000254869">
    <property type="component" value="Unassembled WGS sequence"/>
</dbReference>
<gene>
    <name evidence="1" type="ORF">DFR76_110116</name>
</gene>
<sequence>MLGATVLERRIRRRRGCEPVEREADAIAVFAR</sequence>
<dbReference type="EMBL" id="QQBC01000010">
    <property type="protein sequence ID" value="RDI63419.1"/>
    <property type="molecule type" value="Genomic_DNA"/>
</dbReference>
<dbReference type="AlphaFoldDB" id="A0A370HY86"/>
<keyword evidence="2" id="KW-1185">Reference proteome</keyword>
<reference evidence="1 2" key="1">
    <citation type="submission" date="2018-07" db="EMBL/GenBank/DDBJ databases">
        <title>Genomic Encyclopedia of Type Strains, Phase IV (KMG-IV): sequencing the most valuable type-strain genomes for metagenomic binning, comparative biology and taxonomic classification.</title>
        <authorList>
            <person name="Goeker M."/>
        </authorList>
    </citation>
    <scope>NUCLEOTIDE SEQUENCE [LARGE SCALE GENOMIC DNA]</scope>
    <source>
        <strain evidence="1 2">DSM 44290</strain>
    </source>
</reference>
<dbReference type="STRING" id="1210086.GCA_001613105_07133"/>
<protein>
    <submittedName>
        <fullName evidence="1">Uncharacterized protein</fullName>
    </submittedName>
</protein>
<accession>A0A370HY86</accession>
<evidence type="ECO:0000313" key="1">
    <source>
        <dbReference type="EMBL" id="RDI63419.1"/>
    </source>
</evidence>